<evidence type="ECO:0000313" key="2">
    <source>
        <dbReference type="EMBL" id="SOY78254.1"/>
    </source>
</evidence>
<dbReference type="OMA" id="CAVYIRQ"/>
<evidence type="ECO:0000313" key="1">
    <source>
        <dbReference type="EMBL" id="SOY77410.1"/>
    </source>
</evidence>
<accession>A0A375DCB6</accession>
<name>A0A375DCB6_9BURK</name>
<evidence type="ECO:0000313" key="6">
    <source>
        <dbReference type="Proteomes" id="UP000256297"/>
    </source>
</evidence>
<keyword evidence="4" id="KW-0614">Plasmid</keyword>
<dbReference type="Proteomes" id="UP000254259">
    <property type="component" value="Plasmid CBM2636p"/>
</dbReference>
<sequence>MFKLNTIEIEVGPVPAEEACAQVGRDDYSERSRRECAVYIRQLQRIFGNPDPTVLRFVRRGFPHELGRYHEVVAVITAEGADLFNESLLPSEWDHIARAELTWLRLQGKWRETVRARPSAIELVPDIFQRTEIPDFPNHPAAMWWALGFMPMPIGRAISIH</sequence>
<evidence type="ECO:0000313" key="3">
    <source>
        <dbReference type="EMBL" id="SPC25335.1"/>
    </source>
</evidence>
<dbReference type="EMBL" id="OGUU01000036">
    <property type="protein sequence ID" value="SPC25335.1"/>
    <property type="molecule type" value="Genomic_DNA"/>
</dbReference>
<evidence type="ECO:0000313" key="5">
    <source>
        <dbReference type="Proteomes" id="UP000254259"/>
    </source>
</evidence>
<dbReference type="RefSeq" id="WP_012354524.1">
    <property type="nucleotide sequence ID" value="NZ_CBCRZP010000050.1"/>
</dbReference>
<evidence type="ECO:0000313" key="4">
    <source>
        <dbReference type="EMBL" id="SPD69280.1"/>
    </source>
</evidence>
<dbReference type="Proteomes" id="UP000256297">
    <property type="component" value="Plasmid CBM2589_p"/>
</dbReference>
<protein>
    <submittedName>
        <fullName evidence="3">Uncharacterized protein</fullName>
    </submittedName>
</protein>
<reference evidence="5 6" key="1">
    <citation type="submission" date="2018-01" db="EMBL/GenBank/DDBJ databases">
        <authorList>
            <person name="Clerissi C."/>
        </authorList>
    </citation>
    <scope>NUCLEOTIDE SEQUENCE [LARGE SCALE GENOMIC DNA]</scope>
    <source>
        <strain evidence="2">Cupriavidus taiwanensis LMG 19430</strain>
        <strain evidence="1">Cupriavidus taiwanensis STM 3521</strain>
        <strain evidence="3">Cupriavidus taiwanensis STM 6021</strain>
        <strain evidence="4">Cupriavidus taiwanensis SWF 66322</strain>
        <plasmid evidence="7">cbm2586_p</plasmid>
        <plasmid evidence="6">cbm2589_p</plasmid>
        <plasmid evidence="5">cbm2636p</plasmid>
        <plasmid evidence="4">CBM2636p</plasmid>
    </source>
</reference>
<dbReference type="EMBL" id="OFSP01000077">
    <property type="protein sequence ID" value="SOY77410.1"/>
    <property type="molecule type" value="Genomic_DNA"/>
</dbReference>
<evidence type="ECO:0000313" key="7">
    <source>
        <dbReference type="Proteomes" id="UP000257016"/>
    </source>
</evidence>
<geneLocation type="plasmid" evidence="6">
    <name>cbm2589_p</name>
</geneLocation>
<dbReference type="Proteomes" id="UP000257016">
    <property type="component" value="Unassembled WGS sequence"/>
</dbReference>
<proteinExistence type="predicted"/>
<dbReference type="AlphaFoldDB" id="A0A375DCB6"/>
<dbReference type="GeneID" id="29763635"/>
<geneLocation type="plasmid" evidence="4">
    <name>CBM2636p</name>
</geneLocation>
<geneLocation type="plasmid" evidence="7">
    <name>cbm2586_p</name>
</geneLocation>
<dbReference type="EMBL" id="OFSN01000066">
    <property type="protein sequence ID" value="SOY78254.1"/>
    <property type="molecule type" value="Genomic_DNA"/>
</dbReference>
<dbReference type="EMBL" id="LT984815">
    <property type="protein sequence ID" value="SPD69280.1"/>
    <property type="molecule type" value="Genomic_DNA"/>
</dbReference>
<geneLocation type="plasmid" evidence="5">
    <name>cbm2636p</name>
</geneLocation>
<organism evidence="3">
    <name type="scientific">Cupriavidus taiwanensis</name>
    <dbReference type="NCBI Taxonomy" id="164546"/>
    <lineage>
        <taxon>Bacteria</taxon>
        <taxon>Pseudomonadati</taxon>
        <taxon>Pseudomonadota</taxon>
        <taxon>Betaproteobacteria</taxon>
        <taxon>Burkholderiales</taxon>
        <taxon>Burkholderiaceae</taxon>
        <taxon>Cupriavidus</taxon>
    </lineage>
</organism>
<gene>
    <name evidence="2" type="ORF">CBM2586_P90005</name>
    <name evidence="1" type="ORF">CBM2589_P90033</name>
    <name evidence="3" type="ORF">CBM2594_P30034</name>
    <name evidence="4" type="ORF">CBM2636_P10191</name>
</gene>
<dbReference type="Proteomes" id="UP000257139">
    <property type="component" value="Plasmid CBM2594_p"/>
</dbReference>